<evidence type="ECO:0000313" key="2">
    <source>
        <dbReference type="EMBL" id="RAK28364.1"/>
    </source>
</evidence>
<keyword evidence="1" id="KW-0812">Transmembrane</keyword>
<sequence length="205" mass="22461">MTWSAFLYIGVRARKAYWIGVGAVYLLATVAYFVLIETTKNEEGKSSEWVGGLAAAIWIAGMVHAILVNRSWLRWLAVNNSPWYVRPLQSMPVHAPLPDQIHDMGVGQQQFYGSSHPTAPPPTAVSLDVARASAEQLSVLPGFDLARGRRVVAERSSQGGFRTVEDFIAAASLAPHEYVRIRGLVTCSPPEQKPGGNTTDRILDF</sequence>
<evidence type="ECO:0000313" key="3">
    <source>
        <dbReference type="Proteomes" id="UP000249341"/>
    </source>
</evidence>
<dbReference type="SUPFAM" id="SSF47781">
    <property type="entry name" value="RuvA domain 2-like"/>
    <property type="match status" value="1"/>
</dbReference>
<protein>
    <submittedName>
        <fullName evidence="2">Helix-hairpin-helix protein</fullName>
    </submittedName>
</protein>
<gene>
    <name evidence="2" type="ORF">B0I29_120132</name>
</gene>
<dbReference type="Gene3D" id="1.10.150.320">
    <property type="entry name" value="Photosystem II 12 kDa extrinsic protein"/>
    <property type="match status" value="1"/>
</dbReference>
<dbReference type="OrthoDB" id="9790239at2"/>
<dbReference type="Pfam" id="PF12836">
    <property type="entry name" value="HHH_3"/>
    <property type="match status" value="1"/>
</dbReference>
<accession>A0A327Z1U9</accession>
<dbReference type="InterPro" id="IPR010994">
    <property type="entry name" value="RuvA_2-like"/>
</dbReference>
<keyword evidence="1" id="KW-1133">Transmembrane helix</keyword>
<dbReference type="Proteomes" id="UP000249341">
    <property type="component" value="Unassembled WGS sequence"/>
</dbReference>
<comment type="caution">
    <text evidence="2">The sequence shown here is derived from an EMBL/GenBank/DDBJ whole genome shotgun (WGS) entry which is preliminary data.</text>
</comment>
<feature type="transmembrane region" description="Helical" evidence="1">
    <location>
        <begin position="48"/>
        <end position="68"/>
    </location>
</feature>
<organism evidence="2 3">
    <name type="scientific">Actinoplanes lutulentus</name>
    <dbReference type="NCBI Taxonomy" id="1287878"/>
    <lineage>
        <taxon>Bacteria</taxon>
        <taxon>Bacillati</taxon>
        <taxon>Actinomycetota</taxon>
        <taxon>Actinomycetes</taxon>
        <taxon>Micromonosporales</taxon>
        <taxon>Micromonosporaceae</taxon>
        <taxon>Actinoplanes</taxon>
    </lineage>
</organism>
<evidence type="ECO:0000256" key="1">
    <source>
        <dbReference type="SAM" id="Phobius"/>
    </source>
</evidence>
<dbReference type="RefSeq" id="WP_111653438.1">
    <property type="nucleotide sequence ID" value="NZ_JACHWI010000002.1"/>
</dbReference>
<feature type="transmembrane region" description="Helical" evidence="1">
    <location>
        <begin position="16"/>
        <end position="36"/>
    </location>
</feature>
<dbReference type="EMBL" id="QLMJ01000020">
    <property type="protein sequence ID" value="RAK28364.1"/>
    <property type="molecule type" value="Genomic_DNA"/>
</dbReference>
<keyword evidence="1" id="KW-0472">Membrane</keyword>
<name>A0A327Z1U9_9ACTN</name>
<reference evidence="2 3" key="1">
    <citation type="submission" date="2018-06" db="EMBL/GenBank/DDBJ databases">
        <title>Genomic Encyclopedia of Type Strains, Phase III (KMG-III): the genomes of soil and plant-associated and newly described type strains.</title>
        <authorList>
            <person name="Whitman W."/>
        </authorList>
    </citation>
    <scope>NUCLEOTIDE SEQUENCE [LARGE SCALE GENOMIC DNA]</scope>
    <source>
        <strain evidence="2 3">CGMCC 4.7090</strain>
    </source>
</reference>
<keyword evidence="3" id="KW-1185">Reference proteome</keyword>
<proteinExistence type="predicted"/>
<dbReference type="AlphaFoldDB" id="A0A327Z1U9"/>